<reference evidence="2" key="1">
    <citation type="submission" date="2018-01" db="EMBL/GenBank/DDBJ databases">
        <authorList>
            <person name="Mao J.F."/>
        </authorList>
    </citation>
    <scope>NUCLEOTIDE SEQUENCE</scope>
    <source>
        <strain evidence="2">Huo1</strain>
        <tissue evidence="2">Leaf</tissue>
    </source>
</reference>
<feature type="region of interest" description="Disordered" evidence="1">
    <location>
        <begin position="1"/>
        <end position="32"/>
    </location>
</feature>
<keyword evidence="3" id="KW-1185">Reference proteome</keyword>
<reference evidence="2" key="2">
    <citation type="submission" date="2020-08" db="EMBL/GenBank/DDBJ databases">
        <title>Plant Genome Project.</title>
        <authorList>
            <person name="Zhang R.-G."/>
        </authorList>
    </citation>
    <scope>NUCLEOTIDE SEQUENCE</scope>
    <source>
        <strain evidence="2">Huo1</strain>
        <tissue evidence="2">Leaf</tissue>
    </source>
</reference>
<dbReference type="AlphaFoldDB" id="A0A8X8X5N2"/>
<proteinExistence type="predicted"/>
<evidence type="ECO:0000313" key="2">
    <source>
        <dbReference type="EMBL" id="KAG6405886.1"/>
    </source>
</evidence>
<name>A0A8X8X5N2_SALSN</name>
<accession>A0A8X8X5N2</accession>
<sequence>MAEARGPQSPPRCHETASNPAEAPQFSKNLSSQSLNADHESLLALLYLLLAASAAEESFCEETPLGGGKGGGGFEHEKQEEIVSSPFDEEMEEFPPWLNEV</sequence>
<dbReference type="EMBL" id="PNBA02000012">
    <property type="protein sequence ID" value="KAG6405886.1"/>
    <property type="molecule type" value="Genomic_DNA"/>
</dbReference>
<organism evidence="2">
    <name type="scientific">Salvia splendens</name>
    <name type="common">Scarlet sage</name>
    <dbReference type="NCBI Taxonomy" id="180675"/>
    <lineage>
        <taxon>Eukaryota</taxon>
        <taxon>Viridiplantae</taxon>
        <taxon>Streptophyta</taxon>
        <taxon>Embryophyta</taxon>
        <taxon>Tracheophyta</taxon>
        <taxon>Spermatophyta</taxon>
        <taxon>Magnoliopsida</taxon>
        <taxon>eudicotyledons</taxon>
        <taxon>Gunneridae</taxon>
        <taxon>Pentapetalae</taxon>
        <taxon>asterids</taxon>
        <taxon>lamiids</taxon>
        <taxon>Lamiales</taxon>
        <taxon>Lamiaceae</taxon>
        <taxon>Nepetoideae</taxon>
        <taxon>Mentheae</taxon>
        <taxon>Salviinae</taxon>
        <taxon>Salvia</taxon>
        <taxon>Salvia subgen. Calosphace</taxon>
        <taxon>core Calosphace</taxon>
    </lineage>
</organism>
<evidence type="ECO:0000313" key="3">
    <source>
        <dbReference type="Proteomes" id="UP000298416"/>
    </source>
</evidence>
<evidence type="ECO:0000256" key="1">
    <source>
        <dbReference type="SAM" id="MobiDB-lite"/>
    </source>
</evidence>
<feature type="region of interest" description="Disordered" evidence="1">
    <location>
        <begin position="82"/>
        <end position="101"/>
    </location>
</feature>
<dbReference type="Proteomes" id="UP000298416">
    <property type="component" value="Unassembled WGS sequence"/>
</dbReference>
<protein>
    <submittedName>
        <fullName evidence="2">Uncharacterized protein</fullName>
    </submittedName>
</protein>
<gene>
    <name evidence="2" type="ORF">SASPL_133480</name>
</gene>
<comment type="caution">
    <text evidence="2">The sequence shown here is derived from an EMBL/GenBank/DDBJ whole genome shotgun (WGS) entry which is preliminary data.</text>
</comment>